<evidence type="ECO:0000256" key="2">
    <source>
        <dbReference type="SAM" id="SignalP"/>
    </source>
</evidence>
<organism evidence="3 4">
    <name type="scientific">Adineta ricciae</name>
    <name type="common">Rotifer</name>
    <dbReference type="NCBI Taxonomy" id="249248"/>
    <lineage>
        <taxon>Eukaryota</taxon>
        <taxon>Metazoa</taxon>
        <taxon>Spiralia</taxon>
        <taxon>Gnathifera</taxon>
        <taxon>Rotifera</taxon>
        <taxon>Eurotatoria</taxon>
        <taxon>Bdelloidea</taxon>
        <taxon>Adinetida</taxon>
        <taxon>Adinetidae</taxon>
        <taxon>Adineta</taxon>
    </lineage>
</organism>
<keyword evidence="2" id="KW-0732">Signal</keyword>
<protein>
    <submittedName>
        <fullName evidence="3">Uncharacterized protein</fullName>
    </submittedName>
</protein>
<name>A0A814HDJ8_ADIRI</name>
<sequence length="327" mass="35201">MLSMLNCSLLAVFVLVVLVIEAKPVRESSSASNDKQAIKPNQQLYEIYKFMRADPRLADFSNKELIVFIHQNLLDDIGDAPRTEQVTDDLRTTSVTTTDSNIDDTISPTNGPFGGTTADTLSMLTLVTDSSSSHATTTIQETGTSTTTTTTDTTSSVKPTYNAVAIWNTVAGGNSTLASEGTGSGCYQPGHGPLQLFDGDTSTSYRAYGSLSPKNKAGLNTGFYLTSSLGAFKISAVRFATASDHMYSPRTITIEGSNETTATILQVGTAWMLLYNGATGFSDDQGENTLGSYVTFNKTNMFFAYRFLVTSKRGTSDSVEYSEVEFQ</sequence>
<feature type="region of interest" description="Disordered" evidence="1">
    <location>
        <begin position="132"/>
        <end position="155"/>
    </location>
</feature>
<evidence type="ECO:0000313" key="4">
    <source>
        <dbReference type="Proteomes" id="UP000663852"/>
    </source>
</evidence>
<accession>A0A814HDJ8</accession>
<evidence type="ECO:0000313" key="3">
    <source>
        <dbReference type="EMBL" id="CAF1009381.1"/>
    </source>
</evidence>
<feature type="signal peptide" evidence="2">
    <location>
        <begin position="1"/>
        <end position="22"/>
    </location>
</feature>
<feature type="chain" id="PRO_5032551993" evidence="2">
    <location>
        <begin position="23"/>
        <end position="327"/>
    </location>
</feature>
<dbReference type="Gene3D" id="2.60.120.260">
    <property type="entry name" value="Galactose-binding domain-like"/>
    <property type="match status" value="1"/>
</dbReference>
<evidence type="ECO:0000256" key="1">
    <source>
        <dbReference type="SAM" id="MobiDB-lite"/>
    </source>
</evidence>
<dbReference type="AlphaFoldDB" id="A0A814HDJ8"/>
<dbReference type="EMBL" id="CAJNOJ010000064">
    <property type="protein sequence ID" value="CAF1009381.1"/>
    <property type="molecule type" value="Genomic_DNA"/>
</dbReference>
<reference evidence="3" key="1">
    <citation type="submission" date="2021-02" db="EMBL/GenBank/DDBJ databases">
        <authorList>
            <person name="Nowell W R."/>
        </authorList>
    </citation>
    <scope>NUCLEOTIDE SEQUENCE</scope>
</reference>
<feature type="compositionally biased region" description="Low complexity" evidence="1">
    <location>
        <begin position="136"/>
        <end position="155"/>
    </location>
</feature>
<dbReference type="Proteomes" id="UP000663852">
    <property type="component" value="Unassembled WGS sequence"/>
</dbReference>
<proteinExistence type="predicted"/>
<gene>
    <name evidence="3" type="ORF">EDS130_LOCUS15307</name>
</gene>
<comment type="caution">
    <text evidence="3">The sequence shown here is derived from an EMBL/GenBank/DDBJ whole genome shotgun (WGS) entry which is preliminary data.</text>
</comment>